<gene>
    <name evidence="1" type="primary">cas8a1</name>
    <name evidence="1" type="ORF">C7H19_25015</name>
</gene>
<protein>
    <submittedName>
        <fullName evidence="1">Type I-MYXAN CRISPR-associated Cas8a1/Cmx1</fullName>
    </submittedName>
</protein>
<reference evidence="1 2" key="2">
    <citation type="submission" date="2018-03" db="EMBL/GenBank/DDBJ databases">
        <authorList>
            <person name="Keele B.F."/>
        </authorList>
    </citation>
    <scope>NUCLEOTIDE SEQUENCE [LARGE SCALE GENOMIC DNA]</scope>
    <source>
        <strain evidence="1 2">CCALA 016</strain>
    </source>
</reference>
<name>A0A2T1LQD1_9CHRO</name>
<sequence length="391" mass="46586">MTATRPKIFLSLYASNTTMMHRAGMTGLYMTLKRLEEKYPDCRQRAEYLSWSLTVDTIKLFWKGNDLVALTWLIKESFQLDDNGLVHLVGLENNEIDLRQKIHLHEGICAIFLRHNKFYQTEKLVKIQLNIEDRQVEYQYKSLAWYVHQTFAEELSEKETQQLKHDYVSITSWLYLGGIVRHAQIQSTTKLQEKPEYAFALLFVPVVCHYCLLHLLCEDLKVKKPHRYLVVIPEINNFEEASQRRRRLQKLEVKQLHVSSIGEAGLLYYSLDDIQSESDYYQTCQVWLYEKMNKRSRQRTLTCIEEIKIDKNTLNIYQLIQRYFQPNYQLIQSEEIFIKINYIRSLIAESLSKKLSWWSNLWDTLIIEDSKGYLFKQLLYNRKGIQMIPNP</sequence>
<dbReference type="AlphaFoldDB" id="A0A2T1LQD1"/>
<dbReference type="Proteomes" id="UP000239001">
    <property type="component" value="Unassembled WGS sequence"/>
</dbReference>
<organism evidence="1 2">
    <name type="scientific">Aphanothece hegewaldii CCALA 016</name>
    <dbReference type="NCBI Taxonomy" id="2107694"/>
    <lineage>
        <taxon>Bacteria</taxon>
        <taxon>Bacillati</taxon>
        <taxon>Cyanobacteriota</taxon>
        <taxon>Cyanophyceae</taxon>
        <taxon>Oscillatoriophycideae</taxon>
        <taxon>Chroococcales</taxon>
        <taxon>Aphanothecaceae</taxon>
        <taxon>Aphanothece</taxon>
    </lineage>
</organism>
<dbReference type="NCBIfam" id="TIGR03485">
    <property type="entry name" value="cas_csx13_N"/>
    <property type="match status" value="1"/>
</dbReference>
<dbReference type="GO" id="GO:0051607">
    <property type="term" value="P:defense response to virus"/>
    <property type="evidence" value="ECO:0007669"/>
    <property type="project" value="InterPro"/>
</dbReference>
<dbReference type="OrthoDB" id="5482104at2"/>
<dbReference type="RefSeq" id="WP_106459610.1">
    <property type="nucleotide sequence ID" value="NZ_PXOH01000090.1"/>
</dbReference>
<reference evidence="1 2" key="1">
    <citation type="submission" date="2018-03" db="EMBL/GenBank/DDBJ databases">
        <title>The ancient ancestry and fast evolution of plastids.</title>
        <authorList>
            <person name="Moore K.R."/>
            <person name="Magnabosco C."/>
            <person name="Momper L."/>
            <person name="Gold D.A."/>
            <person name="Bosak T."/>
            <person name="Fournier G.P."/>
        </authorList>
    </citation>
    <scope>NUCLEOTIDE SEQUENCE [LARGE SCALE GENOMIC DNA]</scope>
    <source>
        <strain evidence="1 2">CCALA 016</strain>
    </source>
</reference>
<proteinExistence type="predicted"/>
<evidence type="ECO:0000313" key="2">
    <source>
        <dbReference type="Proteomes" id="UP000239001"/>
    </source>
</evidence>
<keyword evidence="2" id="KW-1185">Reference proteome</keyword>
<comment type="caution">
    <text evidence="1">The sequence shown here is derived from an EMBL/GenBank/DDBJ whole genome shotgun (WGS) entry which is preliminary data.</text>
</comment>
<dbReference type="EMBL" id="PXOH01000090">
    <property type="protein sequence ID" value="PSF27336.1"/>
    <property type="molecule type" value="Genomic_DNA"/>
</dbReference>
<dbReference type="InterPro" id="IPR019989">
    <property type="entry name" value="CRISPR-assoc_Csx13_N"/>
</dbReference>
<evidence type="ECO:0000313" key="1">
    <source>
        <dbReference type="EMBL" id="PSF27336.1"/>
    </source>
</evidence>
<accession>A0A2T1LQD1</accession>